<dbReference type="RefSeq" id="WP_143559608.1">
    <property type="nucleotide sequence ID" value="NZ_NBBI01000002.1"/>
</dbReference>
<organism evidence="2 3">
    <name type="scientific">Sphingomonas dokdonensis</name>
    <dbReference type="NCBI Taxonomy" id="344880"/>
    <lineage>
        <taxon>Bacteria</taxon>
        <taxon>Pseudomonadati</taxon>
        <taxon>Pseudomonadota</taxon>
        <taxon>Alphaproteobacteria</taxon>
        <taxon>Sphingomonadales</taxon>
        <taxon>Sphingomonadaceae</taxon>
        <taxon>Sphingomonas</taxon>
    </lineage>
</organism>
<dbReference type="SUPFAM" id="SSF54427">
    <property type="entry name" value="NTF2-like"/>
    <property type="match status" value="1"/>
</dbReference>
<name>A0A245ZNZ1_9SPHN</name>
<reference evidence="2 3" key="1">
    <citation type="submission" date="2017-03" db="EMBL/GenBank/DDBJ databases">
        <title>Genome sequence of Sphingomonas dokdonensis DSM 21029.</title>
        <authorList>
            <person name="Poehlein A."/>
            <person name="Wuebbeler J.H."/>
            <person name="Steinbuechel A."/>
            <person name="Daniel R."/>
        </authorList>
    </citation>
    <scope>NUCLEOTIDE SEQUENCE [LARGE SCALE GENOMIC DNA]</scope>
    <source>
        <strain evidence="2 3">DSM 21029</strain>
    </source>
</reference>
<dbReference type="OrthoDB" id="9798618at2"/>
<gene>
    <name evidence="2" type="ORF">SPDO_14700</name>
</gene>
<dbReference type="InterPro" id="IPR016985">
    <property type="entry name" value="UCP031890_Tim44-rel"/>
</dbReference>
<dbReference type="InterPro" id="IPR032710">
    <property type="entry name" value="NTF2-like_dom_sf"/>
</dbReference>
<dbReference type="NCBIfam" id="NF033779">
    <property type="entry name" value="Tim44_TimA_adap"/>
    <property type="match status" value="1"/>
</dbReference>
<evidence type="ECO:0000313" key="2">
    <source>
        <dbReference type="EMBL" id="OWK31461.1"/>
    </source>
</evidence>
<accession>A0A245ZNZ1</accession>
<dbReference type="EMBL" id="NBBI01000002">
    <property type="protein sequence ID" value="OWK31461.1"/>
    <property type="molecule type" value="Genomic_DNA"/>
</dbReference>
<dbReference type="PIRSF" id="PIRSF031890">
    <property type="entry name" value="UCP031890_transporter_Tim44"/>
    <property type="match status" value="1"/>
</dbReference>
<dbReference type="PANTHER" id="PTHR41542">
    <property type="entry name" value="BLL5807 PROTEIN"/>
    <property type="match status" value="1"/>
</dbReference>
<sequence>MFYIVLLAMVAAFLALRLYSVLGKRTGHEQPLPKPAEERVVAAPMPRAVEKTNEPREPAVKPFEGGAEPGVRAIVAAEPGFDVARFMEGAQAAYRMILESYWKGEEAALRDLVSDDVARAFGDAIAQRSEAGEVLDNRLVSIERALITGASLQGKDARITVRFDALIAAVTRDAEGQVIAGSTSDAVETHDVWTFARTLRSSDPNWKLADTDEA</sequence>
<evidence type="ECO:0000313" key="3">
    <source>
        <dbReference type="Proteomes" id="UP000197290"/>
    </source>
</evidence>
<dbReference type="InterPro" id="IPR007379">
    <property type="entry name" value="Tim44-like_dom"/>
</dbReference>
<keyword evidence="3" id="KW-1185">Reference proteome</keyword>
<dbReference type="Proteomes" id="UP000197290">
    <property type="component" value="Unassembled WGS sequence"/>
</dbReference>
<dbReference type="SMART" id="SM00978">
    <property type="entry name" value="Tim44"/>
    <property type="match status" value="1"/>
</dbReference>
<feature type="domain" description="Tim44-like" evidence="1">
    <location>
        <begin position="67"/>
        <end position="213"/>
    </location>
</feature>
<dbReference type="Pfam" id="PF04280">
    <property type="entry name" value="Tim44"/>
    <property type="match status" value="1"/>
</dbReference>
<dbReference type="Gene3D" id="3.10.450.240">
    <property type="match status" value="1"/>
</dbReference>
<comment type="caution">
    <text evidence="2">The sequence shown here is derived from an EMBL/GenBank/DDBJ whole genome shotgun (WGS) entry which is preliminary data.</text>
</comment>
<proteinExistence type="predicted"/>
<dbReference type="PANTHER" id="PTHR41542:SF1">
    <property type="entry name" value="BLL5807 PROTEIN"/>
    <property type="match status" value="1"/>
</dbReference>
<evidence type="ECO:0000259" key="1">
    <source>
        <dbReference type="SMART" id="SM00978"/>
    </source>
</evidence>
<protein>
    <submittedName>
        <fullName evidence="2">Tim44-like domain protein</fullName>
    </submittedName>
</protein>
<dbReference type="AlphaFoldDB" id="A0A245ZNZ1"/>